<organism evidence="4 5">
    <name type="scientific">Gonapodya prolifera (strain JEL478)</name>
    <name type="common">Monoblepharis prolifera</name>
    <dbReference type="NCBI Taxonomy" id="1344416"/>
    <lineage>
        <taxon>Eukaryota</taxon>
        <taxon>Fungi</taxon>
        <taxon>Fungi incertae sedis</taxon>
        <taxon>Chytridiomycota</taxon>
        <taxon>Chytridiomycota incertae sedis</taxon>
        <taxon>Monoblepharidomycetes</taxon>
        <taxon>Monoblepharidales</taxon>
        <taxon>Gonapodyaceae</taxon>
        <taxon>Gonapodya</taxon>
    </lineage>
</organism>
<dbReference type="OrthoDB" id="7042322at2759"/>
<dbReference type="PANTHER" id="PTHR43510">
    <property type="entry name" value="AMINOTRANSFERASE FUNCTION, HYPOTHETICAL (EUROFUNG)"/>
    <property type="match status" value="1"/>
</dbReference>
<dbReference type="InterPro" id="IPR004839">
    <property type="entry name" value="Aminotransferase_I/II_large"/>
</dbReference>
<dbReference type="PRINTS" id="PR00753">
    <property type="entry name" value="ACCSYNTHASE"/>
</dbReference>
<keyword evidence="2" id="KW-0663">Pyridoxal phosphate</keyword>
<dbReference type="Gene3D" id="3.40.640.10">
    <property type="entry name" value="Type I PLP-dependent aspartate aminotransferase-like (Major domain)"/>
    <property type="match status" value="1"/>
</dbReference>
<sequence length="385" mass="42185">MAKEFVSFKLEEFQSLYETTVDVNLADSGCHPVKLSELVDSKEGVDALLDCDLHYPAVGGTTELRDAIADFVGISGPQKSETVLVTVGAAEANAIAVASLVKPGDNVLVMSPGYQQISGLATNIGAKIHELRFKEPVSAGAPWTLDLNLVPIGVRFSVVAVNNPNNPLGRILNTDEMRAVVEIAKRSGAWLLSDEVYRGSERTSDEVTPSFWSMYDKVVCVGSLSKAFGLPGLRVGWLCAHPDLIQSFWRRHEYLTISTGILSMHLATIAVRPATRARLFARNRQLVREGYKRLEKFVTEHSDVLEMSAPDATALGFVRFKGIKLTSEEFCHEVRKRASVLVAPGAHFGAESHFRITHGVVPEMLEDALGRLSEVVRDLQRGYPV</sequence>
<evidence type="ECO:0000256" key="1">
    <source>
        <dbReference type="ARBA" id="ARBA00007441"/>
    </source>
</evidence>
<dbReference type="EMBL" id="KQ965751">
    <property type="protein sequence ID" value="KXS16662.1"/>
    <property type="molecule type" value="Genomic_DNA"/>
</dbReference>
<dbReference type="SUPFAM" id="SSF53383">
    <property type="entry name" value="PLP-dependent transferases"/>
    <property type="match status" value="1"/>
</dbReference>
<dbReference type="Pfam" id="PF00155">
    <property type="entry name" value="Aminotran_1_2"/>
    <property type="match status" value="1"/>
</dbReference>
<dbReference type="AlphaFoldDB" id="A0A139AIM4"/>
<dbReference type="GO" id="GO:0008483">
    <property type="term" value="F:transaminase activity"/>
    <property type="evidence" value="ECO:0007669"/>
    <property type="project" value="UniProtKB-KW"/>
</dbReference>
<dbReference type="CDD" id="cd00609">
    <property type="entry name" value="AAT_like"/>
    <property type="match status" value="1"/>
</dbReference>
<dbReference type="STRING" id="1344416.A0A139AIM4"/>
<keyword evidence="4" id="KW-0032">Aminotransferase</keyword>
<dbReference type="PANTHER" id="PTHR43510:SF1">
    <property type="entry name" value="AMINOTRANSFERASE FUNCTION, HYPOTHETICAL (EUROFUNG)"/>
    <property type="match status" value="1"/>
</dbReference>
<dbReference type="InterPro" id="IPR015424">
    <property type="entry name" value="PyrdxlP-dep_Trfase"/>
</dbReference>
<dbReference type="GO" id="GO:0030170">
    <property type="term" value="F:pyridoxal phosphate binding"/>
    <property type="evidence" value="ECO:0007669"/>
    <property type="project" value="InterPro"/>
</dbReference>
<protein>
    <submittedName>
        <fullName evidence="4">Aminotransferase</fullName>
    </submittedName>
</protein>
<feature type="domain" description="Aminotransferase class I/classII large" evidence="3">
    <location>
        <begin position="54"/>
        <end position="372"/>
    </location>
</feature>
<comment type="similarity">
    <text evidence="1">Belongs to the class-I pyridoxal-phosphate-dependent aminotransferase family.</text>
</comment>
<evidence type="ECO:0000259" key="3">
    <source>
        <dbReference type="Pfam" id="PF00155"/>
    </source>
</evidence>
<reference evidence="4 5" key="1">
    <citation type="journal article" date="2015" name="Genome Biol. Evol.">
        <title>Phylogenomic analyses indicate that early fungi evolved digesting cell walls of algal ancestors of land plants.</title>
        <authorList>
            <person name="Chang Y."/>
            <person name="Wang S."/>
            <person name="Sekimoto S."/>
            <person name="Aerts A.L."/>
            <person name="Choi C."/>
            <person name="Clum A."/>
            <person name="LaButti K.M."/>
            <person name="Lindquist E.A."/>
            <person name="Yee Ngan C."/>
            <person name="Ohm R.A."/>
            <person name="Salamov A.A."/>
            <person name="Grigoriev I.V."/>
            <person name="Spatafora J.W."/>
            <person name="Berbee M.L."/>
        </authorList>
    </citation>
    <scope>NUCLEOTIDE SEQUENCE [LARGE SCALE GENOMIC DNA]</scope>
    <source>
        <strain evidence="4 5">JEL478</strain>
    </source>
</reference>
<keyword evidence="4" id="KW-0808">Transferase</keyword>
<gene>
    <name evidence="4" type="ORF">M427DRAFT_133995</name>
</gene>
<evidence type="ECO:0000313" key="4">
    <source>
        <dbReference type="EMBL" id="KXS16662.1"/>
    </source>
</evidence>
<accession>A0A139AIM4</accession>
<dbReference type="InterPro" id="IPR015421">
    <property type="entry name" value="PyrdxlP-dep_Trfase_major"/>
</dbReference>
<dbReference type="Proteomes" id="UP000070544">
    <property type="component" value="Unassembled WGS sequence"/>
</dbReference>
<dbReference type="InterPro" id="IPR015422">
    <property type="entry name" value="PyrdxlP-dep_Trfase_small"/>
</dbReference>
<evidence type="ECO:0000256" key="2">
    <source>
        <dbReference type="ARBA" id="ARBA00022898"/>
    </source>
</evidence>
<keyword evidence="5" id="KW-1185">Reference proteome</keyword>
<name>A0A139AIM4_GONPJ</name>
<dbReference type="InterPro" id="IPR004838">
    <property type="entry name" value="NHTrfase_class1_PyrdxlP-BS"/>
</dbReference>
<evidence type="ECO:0000313" key="5">
    <source>
        <dbReference type="Proteomes" id="UP000070544"/>
    </source>
</evidence>
<dbReference type="PROSITE" id="PS00105">
    <property type="entry name" value="AA_TRANSFER_CLASS_1"/>
    <property type="match status" value="1"/>
</dbReference>
<proteinExistence type="inferred from homology"/>
<dbReference type="OMA" id="LVPGSQC"/>
<dbReference type="Gene3D" id="3.90.1150.10">
    <property type="entry name" value="Aspartate Aminotransferase, domain 1"/>
    <property type="match status" value="1"/>
</dbReference>